<keyword evidence="4 11" id="KW-0812">Transmembrane</keyword>
<dbReference type="OMA" id="ACTMAVI"/>
<keyword evidence="7 11" id="KW-0653">Protein transport</keyword>
<dbReference type="STRING" id="105231.A0A1Y1IM41"/>
<reference evidence="15 16" key="1">
    <citation type="journal article" date="2014" name="Nat. Commun.">
        <title>Klebsormidium flaccidum genome reveals primary factors for plant terrestrial adaptation.</title>
        <authorList>
            <person name="Hori K."/>
            <person name="Maruyama F."/>
            <person name="Fujisawa T."/>
            <person name="Togashi T."/>
            <person name="Yamamoto N."/>
            <person name="Seo M."/>
            <person name="Sato S."/>
            <person name="Yamada T."/>
            <person name="Mori H."/>
            <person name="Tajima N."/>
            <person name="Moriyama T."/>
            <person name="Ikeuchi M."/>
            <person name="Watanabe M."/>
            <person name="Wada H."/>
            <person name="Kobayashi K."/>
            <person name="Saito M."/>
            <person name="Masuda T."/>
            <person name="Sasaki-Sekimoto Y."/>
            <person name="Mashiguchi K."/>
            <person name="Awai K."/>
            <person name="Shimojima M."/>
            <person name="Masuda S."/>
            <person name="Iwai M."/>
            <person name="Nobusawa T."/>
            <person name="Narise T."/>
            <person name="Kondo S."/>
            <person name="Saito H."/>
            <person name="Sato R."/>
            <person name="Murakawa M."/>
            <person name="Ihara Y."/>
            <person name="Oshima-Yamada Y."/>
            <person name="Ohtaka K."/>
            <person name="Satoh M."/>
            <person name="Sonobe K."/>
            <person name="Ishii M."/>
            <person name="Ohtani R."/>
            <person name="Kanamori-Sato M."/>
            <person name="Honoki R."/>
            <person name="Miyazaki D."/>
            <person name="Mochizuki H."/>
            <person name="Umetsu J."/>
            <person name="Higashi K."/>
            <person name="Shibata D."/>
            <person name="Kamiya Y."/>
            <person name="Sato N."/>
            <person name="Nakamura Y."/>
            <person name="Tabata S."/>
            <person name="Ida S."/>
            <person name="Kurokawa K."/>
            <person name="Ohta H."/>
        </authorList>
    </citation>
    <scope>NUCLEOTIDE SEQUENCE [LARGE SCALE GENOMIC DNA]</scope>
    <source>
        <strain evidence="15 16">NIES-2285</strain>
    </source>
</reference>
<dbReference type="PANTHER" id="PTHR12701:SF20">
    <property type="entry name" value="ENDOPLASMIC RETICULUM TRANSMEMBRANE PROTEIN"/>
    <property type="match status" value="1"/>
</dbReference>
<feature type="domain" description="Bap31/Bap29 cytoplasmic coiled-coil" evidence="14">
    <location>
        <begin position="179"/>
        <end position="230"/>
    </location>
</feature>
<proteinExistence type="inferred from homology"/>
<feature type="domain" description="BAP29/BAP31 transmembrane" evidence="13">
    <location>
        <begin position="8"/>
        <end position="124"/>
    </location>
</feature>
<keyword evidence="8 11" id="KW-1133">Transmembrane helix</keyword>
<dbReference type="GO" id="GO:0006886">
    <property type="term" value="P:intracellular protein transport"/>
    <property type="evidence" value="ECO:0007669"/>
    <property type="project" value="UniProtKB-UniRule"/>
</dbReference>
<evidence type="ECO:0000256" key="1">
    <source>
        <dbReference type="ARBA" id="ARBA00004477"/>
    </source>
</evidence>
<dbReference type="Proteomes" id="UP000054558">
    <property type="component" value="Unassembled WGS sequence"/>
</dbReference>
<keyword evidence="5 11" id="KW-0256">Endoplasmic reticulum</keyword>
<feature type="transmembrane region" description="Helical" evidence="11">
    <location>
        <begin position="94"/>
        <end position="117"/>
    </location>
</feature>
<evidence type="ECO:0000256" key="9">
    <source>
        <dbReference type="ARBA" id="ARBA00023054"/>
    </source>
</evidence>
<feature type="transmembrane region" description="Helical" evidence="11">
    <location>
        <begin position="6"/>
        <end position="24"/>
    </location>
</feature>
<dbReference type="AlphaFoldDB" id="A0A1Y1IM41"/>
<dbReference type="PANTHER" id="PTHR12701">
    <property type="entry name" value="BCR-ASSOCIATED PROTEIN, BAP"/>
    <property type="match status" value="1"/>
</dbReference>
<keyword evidence="9 12" id="KW-0175">Coiled coil</keyword>
<protein>
    <recommendedName>
        <fullName evidence="11">Endoplasmic reticulum transmembrane protein</fullName>
    </recommendedName>
</protein>
<evidence type="ECO:0000256" key="5">
    <source>
        <dbReference type="ARBA" id="ARBA00022824"/>
    </source>
</evidence>
<gene>
    <name evidence="15" type="ORF">KFL_004950070</name>
</gene>
<evidence type="ECO:0000256" key="2">
    <source>
        <dbReference type="ARBA" id="ARBA00007956"/>
    </source>
</evidence>
<dbReference type="GO" id="GO:0005789">
    <property type="term" value="C:endoplasmic reticulum membrane"/>
    <property type="evidence" value="ECO:0007669"/>
    <property type="project" value="UniProtKB-SubCell"/>
</dbReference>
<evidence type="ECO:0000256" key="8">
    <source>
        <dbReference type="ARBA" id="ARBA00022989"/>
    </source>
</evidence>
<evidence type="ECO:0000256" key="6">
    <source>
        <dbReference type="ARBA" id="ARBA00022892"/>
    </source>
</evidence>
<sequence>MLLLPSIVLLSLQVVVSILLVIPVPAVRRLGLAVVGFFHIPRAAAVVRTIFGALVVFLLSSIASIQGLLVKAAKAEALNTGDSLRTESALYSEYLQAFITGASLLLVLLDHAVYAAVTEGDKLRVSHDALQRQAKNAGTEYLKLHEKSSGQVDYSAKLAAEEAKVKELRQQTDILRETVTTLQQELEDRRKDKQITETAVKNAEALKRQADGVAQEYDRLLEENDKLRSLLGRVDSKFAQVEGKKSA</sequence>
<dbReference type="GO" id="GO:0070973">
    <property type="term" value="P:protein localization to endoplasmic reticulum exit site"/>
    <property type="evidence" value="ECO:0007669"/>
    <property type="project" value="UniProtKB-UniRule"/>
</dbReference>
<comment type="function">
    <text evidence="11">May play a role in anterograde transport of membrane proteins from the endoplasmic reticulum to the Golgi.</text>
</comment>
<dbReference type="InterPro" id="IPR008417">
    <property type="entry name" value="BAP29/BAP31"/>
</dbReference>
<dbReference type="EMBL" id="DF237444">
    <property type="protein sequence ID" value="GAQ89188.1"/>
    <property type="molecule type" value="Genomic_DNA"/>
</dbReference>
<keyword evidence="3 11" id="KW-0813">Transport</keyword>
<evidence type="ECO:0000256" key="7">
    <source>
        <dbReference type="ARBA" id="ARBA00022927"/>
    </source>
</evidence>
<evidence type="ECO:0000259" key="13">
    <source>
        <dbReference type="Pfam" id="PF05529"/>
    </source>
</evidence>
<evidence type="ECO:0000256" key="11">
    <source>
        <dbReference type="RuleBase" id="RU367026"/>
    </source>
</evidence>
<accession>A0A1Y1IM41</accession>
<evidence type="ECO:0000256" key="3">
    <source>
        <dbReference type="ARBA" id="ARBA00022448"/>
    </source>
</evidence>
<dbReference type="Gene3D" id="1.20.5.110">
    <property type="match status" value="1"/>
</dbReference>
<comment type="subcellular location">
    <subcellularLocation>
        <location evidence="1 11">Endoplasmic reticulum membrane</location>
        <topology evidence="1 11">Multi-pass membrane protein</topology>
    </subcellularLocation>
</comment>
<keyword evidence="6 11" id="KW-0931">ER-Golgi transport</keyword>
<dbReference type="Pfam" id="PF18035">
    <property type="entry name" value="Bap31_Bap29_C"/>
    <property type="match status" value="1"/>
</dbReference>
<dbReference type="InterPro" id="IPR041672">
    <property type="entry name" value="Bap31/Bap29_C"/>
</dbReference>
<evidence type="ECO:0000256" key="12">
    <source>
        <dbReference type="SAM" id="Coils"/>
    </source>
</evidence>
<keyword evidence="16" id="KW-1185">Reference proteome</keyword>
<evidence type="ECO:0000313" key="16">
    <source>
        <dbReference type="Proteomes" id="UP000054558"/>
    </source>
</evidence>
<name>A0A1Y1IM41_KLENI</name>
<evidence type="ECO:0000259" key="14">
    <source>
        <dbReference type="Pfam" id="PF18035"/>
    </source>
</evidence>
<dbReference type="InterPro" id="IPR040463">
    <property type="entry name" value="BAP29/BAP31_N"/>
</dbReference>
<feature type="coiled-coil region" evidence="12">
    <location>
        <begin position="151"/>
        <end position="230"/>
    </location>
</feature>
<evidence type="ECO:0000313" key="15">
    <source>
        <dbReference type="EMBL" id="GAQ89188.1"/>
    </source>
</evidence>
<dbReference type="GO" id="GO:0006888">
    <property type="term" value="P:endoplasmic reticulum to Golgi vesicle-mediated transport"/>
    <property type="evidence" value="ECO:0007669"/>
    <property type="project" value="UniProtKB-UniRule"/>
</dbReference>
<keyword evidence="10 11" id="KW-0472">Membrane</keyword>
<dbReference type="OrthoDB" id="435607at2759"/>
<comment type="similarity">
    <text evidence="2 11">Belongs to the BCAP29/BCAP31 family.</text>
</comment>
<feature type="transmembrane region" description="Helical" evidence="11">
    <location>
        <begin position="45"/>
        <end position="69"/>
    </location>
</feature>
<evidence type="ECO:0000256" key="4">
    <source>
        <dbReference type="ARBA" id="ARBA00022692"/>
    </source>
</evidence>
<evidence type="ECO:0000256" key="10">
    <source>
        <dbReference type="ARBA" id="ARBA00023136"/>
    </source>
</evidence>
<dbReference type="Pfam" id="PF05529">
    <property type="entry name" value="Bap31"/>
    <property type="match status" value="1"/>
</dbReference>
<organism evidence="15 16">
    <name type="scientific">Klebsormidium nitens</name>
    <name type="common">Green alga</name>
    <name type="synonym">Ulothrix nitens</name>
    <dbReference type="NCBI Taxonomy" id="105231"/>
    <lineage>
        <taxon>Eukaryota</taxon>
        <taxon>Viridiplantae</taxon>
        <taxon>Streptophyta</taxon>
        <taxon>Klebsormidiophyceae</taxon>
        <taxon>Klebsormidiales</taxon>
        <taxon>Klebsormidiaceae</taxon>
        <taxon>Klebsormidium</taxon>
    </lineage>
</organism>